<dbReference type="AlphaFoldDB" id="A0A9K3PKF8"/>
<dbReference type="InterPro" id="IPR018790">
    <property type="entry name" value="DUF2358"/>
</dbReference>
<dbReference type="EMBL" id="JAGRRH010000018">
    <property type="protein sequence ID" value="KAG7351057.1"/>
    <property type="molecule type" value="Genomic_DNA"/>
</dbReference>
<dbReference type="Proteomes" id="UP000693970">
    <property type="component" value="Unassembled WGS sequence"/>
</dbReference>
<keyword evidence="2" id="KW-1185">Reference proteome</keyword>
<reference evidence="1" key="2">
    <citation type="submission" date="2021-04" db="EMBL/GenBank/DDBJ databases">
        <authorList>
            <person name="Podell S."/>
        </authorList>
    </citation>
    <scope>NUCLEOTIDE SEQUENCE</scope>
    <source>
        <strain evidence="1">Hildebrandi</strain>
    </source>
</reference>
<accession>A0A9K3PKF8</accession>
<evidence type="ECO:0000313" key="2">
    <source>
        <dbReference type="Proteomes" id="UP000693970"/>
    </source>
</evidence>
<dbReference type="PANTHER" id="PTHR34123">
    <property type="entry name" value="OS04G0578200 PROTEIN"/>
    <property type="match status" value="1"/>
</dbReference>
<sequence length="310" mass="34960">MMRIGVWERGGSMLVGPVLVTALAWAIRRSSFVLSLTTSTPKRSVDGRHFIRENNVSPLMRSSFPSLMTLYHSKNQGGEQEDTLSKSTSALSYEDTDGASKGIVSTLTNLVNTLTNRPTIRVGETDETASVLSIDTATSSSSRSNPPSSPNELLERLRQDYEDRNYLWTGDLDLRCFEKDCRFTDPTLSFQGTDTFAKNTKNLVPLVKAFVEDYESRLLSIELVQDNDDEASYVQTRWNMIGSVTASPWIFWKPKINVIGRTKFWFRCKKDDDGVGSTQAPPKYQVYYYDEQWEIPAYQALLQLITPAGT</sequence>
<dbReference type="OrthoDB" id="348976at2759"/>
<evidence type="ECO:0000313" key="1">
    <source>
        <dbReference type="EMBL" id="KAG7351057.1"/>
    </source>
</evidence>
<dbReference type="Pfam" id="PF10184">
    <property type="entry name" value="DUF2358"/>
    <property type="match status" value="1"/>
</dbReference>
<organism evidence="1 2">
    <name type="scientific">Nitzschia inconspicua</name>
    <dbReference type="NCBI Taxonomy" id="303405"/>
    <lineage>
        <taxon>Eukaryota</taxon>
        <taxon>Sar</taxon>
        <taxon>Stramenopiles</taxon>
        <taxon>Ochrophyta</taxon>
        <taxon>Bacillariophyta</taxon>
        <taxon>Bacillariophyceae</taxon>
        <taxon>Bacillariophycidae</taxon>
        <taxon>Bacillariales</taxon>
        <taxon>Bacillariaceae</taxon>
        <taxon>Nitzschia</taxon>
    </lineage>
</organism>
<name>A0A9K3PKF8_9STRA</name>
<dbReference type="PANTHER" id="PTHR34123:SF1">
    <property type="entry name" value="OS04G0578200 PROTEIN"/>
    <property type="match status" value="1"/>
</dbReference>
<reference evidence="1" key="1">
    <citation type="journal article" date="2021" name="Sci. Rep.">
        <title>Diploid genomic architecture of Nitzschia inconspicua, an elite biomass production diatom.</title>
        <authorList>
            <person name="Oliver A."/>
            <person name="Podell S."/>
            <person name="Pinowska A."/>
            <person name="Traller J.C."/>
            <person name="Smith S.R."/>
            <person name="McClure R."/>
            <person name="Beliaev A."/>
            <person name="Bohutskyi P."/>
            <person name="Hill E.A."/>
            <person name="Rabines A."/>
            <person name="Zheng H."/>
            <person name="Allen L.Z."/>
            <person name="Kuo A."/>
            <person name="Grigoriev I.V."/>
            <person name="Allen A.E."/>
            <person name="Hazlebeck D."/>
            <person name="Allen E.E."/>
        </authorList>
    </citation>
    <scope>NUCLEOTIDE SEQUENCE</scope>
    <source>
        <strain evidence="1">Hildebrandi</strain>
    </source>
</reference>
<protein>
    <submittedName>
        <fullName evidence="1">DUF2358 domain containing protein</fullName>
    </submittedName>
</protein>
<gene>
    <name evidence="1" type="ORF">IV203_010417</name>
</gene>
<proteinExistence type="predicted"/>
<comment type="caution">
    <text evidence="1">The sequence shown here is derived from an EMBL/GenBank/DDBJ whole genome shotgun (WGS) entry which is preliminary data.</text>
</comment>